<feature type="non-terminal residue" evidence="1">
    <location>
        <position position="1"/>
    </location>
</feature>
<name>A0A392SGI0_9FABA</name>
<keyword evidence="2" id="KW-1185">Reference proteome</keyword>
<dbReference type="EMBL" id="LXQA010376496">
    <property type="protein sequence ID" value="MCI47749.1"/>
    <property type="molecule type" value="Genomic_DNA"/>
</dbReference>
<dbReference type="Proteomes" id="UP000265520">
    <property type="component" value="Unassembled WGS sequence"/>
</dbReference>
<evidence type="ECO:0000313" key="2">
    <source>
        <dbReference type="Proteomes" id="UP000265520"/>
    </source>
</evidence>
<comment type="caution">
    <text evidence="1">The sequence shown here is derived from an EMBL/GenBank/DDBJ whole genome shotgun (WGS) entry which is preliminary data.</text>
</comment>
<evidence type="ECO:0000313" key="1">
    <source>
        <dbReference type="EMBL" id="MCI47749.1"/>
    </source>
</evidence>
<reference evidence="1 2" key="1">
    <citation type="journal article" date="2018" name="Front. Plant Sci.">
        <title>Red Clover (Trifolium pratense) and Zigzag Clover (T. medium) - A Picture of Genomic Similarities and Differences.</title>
        <authorList>
            <person name="Dluhosova J."/>
            <person name="Istvanek J."/>
            <person name="Nedelnik J."/>
            <person name="Repkova J."/>
        </authorList>
    </citation>
    <scope>NUCLEOTIDE SEQUENCE [LARGE SCALE GENOMIC DNA]</scope>
    <source>
        <strain evidence="2">cv. 10/8</strain>
        <tissue evidence="1">Leaf</tissue>
    </source>
</reference>
<protein>
    <submittedName>
        <fullName evidence="1">Uncharacterized protein</fullName>
    </submittedName>
</protein>
<organism evidence="1 2">
    <name type="scientific">Trifolium medium</name>
    <dbReference type="NCBI Taxonomy" id="97028"/>
    <lineage>
        <taxon>Eukaryota</taxon>
        <taxon>Viridiplantae</taxon>
        <taxon>Streptophyta</taxon>
        <taxon>Embryophyta</taxon>
        <taxon>Tracheophyta</taxon>
        <taxon>Spermatophyta</taxon>
        <taxon>Magnoliopsida</taxon>
        <taxon>eudicotyledons</taxon>
        <taxon>Gunneridae</taxon>
        <taxon>Pentapetalae</taxon>
        <taxon>rosids</taxon>
        <taxon>fabids</taxon>
        <taxon>Fabales</taxon>
        <taxon>Fabaceae</taxon>
        <taxon>Papilionoideae</taxon>
        <taxon>50 kb inversion clade</taxon>
        <taxon>NPAAA clade</taxon>
        <taxon>Hologalegina</taxon>
        <taxon>IRL clade</taxon>
        <taxon>Trifolieae</taxon>
        <taxon>Trifolium</taxon>
    </lineage>
</organism>
<proteinExistence type="predicted"/>
<accession>A0A392SGI0</accession>
<dbReference type="AlphaFoldDB" id="A0A392SGI0"/>
<sequence length="31" mass="3217">VAAPCAALCCCACSFSVSCVARKGSLRRVQR</sequence>